<dbReference type="PANTHER" id="PTHR45977">
    <property type="entry name" value="TARGET OF ERK KINASE MPK-1"/>
    <property type="match status" value="1"/>
</dbReference>
<feature type="chain" id="PRO_5015618241" description="RING-type E3 ubiquitin transferase" evidence="14">
    <location>
        <begin position="18"/>
        <end position="212"/>
    </location>
</feature>
<dbReference type="OrthoDB" id="8062037at2759"/>
<keyword evidence="11 13" id="KW-0472">Membrane</keyword>
<dbReference type="Proteomes" id="UP000245699">
    <property type="component" value="Unassembled WGS sequence"/>
</dbReference>
<comment type="caution">
    <text evidence="16">The sequence shown here is derived from an EMBL/GenBank/DDBJ whole genome shotgun (WGS) entry which is preliminary data.</text>
</comment>
<keyword evidence="6" id="KW-0479">Metal-binding</keyword>
<reference evidence="16 17" key="1">
    <citation type="journal article" date="2018" name="MBio">
        <title>Comparative Genomics Reveals the Core Gene Toolbox for the Fungus-Insect Symbiosis.</title>
        <authorList>
            <person name="Wang Y."/>
            <person name="Stata M."/>
            <person name="Wang W."/>
            <person name="Stajich J.E."/>
            <person name="White M.M."/>
            <person name="Moncalvo J.M."/>
        </authorList>
    </citation>
    <scope>NUCLEOTIDE SEQUENCE [LARGE SCALE GENOMIC DNA]</scope>
    <source>
        <strain evidence="16 17">AUS-77-4</strain>
    </source>
</reference>
<evidence type="ECO:0000256" key="3">
    <source>
        <dbReference type="ARBA" id="ARBA00012483"/>
    </source>
</evidence>
<evidence type="ECO:0000256" key="11">
    <source>
        <dbReference type="ARBA" id="ARBA00023136"/>
    </source>
</evidence>
<evidence type="ECO:0000256" key="1">
    <source>
        <dbReference type="ARBA" id="ARBA00000900"/>
    </source>
</evidence>
<evidence type="ECO:0000256" key="10">
    <source>
        <dbReference type="ARBA" id="ARBA00022989"/>
    </source>
</evidence>
<evidence type="ECO:0000256" key="14">
    <source>
        <dbReference type="SAM" id="SignalP"/>
    </source>
</evidence>
<dbReference type="EC" id="2.3.2.27" evidence="3"/>
<protein>
    <recommendedName>
        <fullName evidence="3">RING-type E3 ubiquitin transferase</fullName>
        <ecNumber evidence="3">2.3.2.27</ecNumber>
    </recommendedName>
</protein>
<evidence type="ECO:0000313" key="17">
    <source>
        <dbReference type="Proteomes" id="UP000245699"/>
    </source>
</evidence>
<keyword evidence="9" id="KW-0862">Zinc</keyword>
<dbReference type="GO" id="GO:0006511">
    <property type="term" value="P:ubiquitin-dependent protein catabolic process"/>
    <property type="evidence" value="ECO:0007669"/>
    <property type="project" value="TreeGrafter"/>
</dbReference>
<dbReference type="PROSITE" id="PS50089">
    <property type="entry name" value="ZF_RING_2"/>
    <property type="match status" value="1"/>
</dbReference>
<evidence type="ECO:0000256" key="4">
    <source>
        <dbReference type="ARBA" id="ARBA00022679"/>
    </source>
</evidence>
<accession>A0A2T9YWD5</accession>
<evidence type="ECO:0000256" key="9">
    <source>
        <dbReference type="ARBA" id="ARBA00022833"/>
    </source>
</evidence>
<name>A0A2T9YWD5_9FUNG</name>
<keyword evidence="5 13" id="KW-0812">Transmembrane</keyword>
<organism evidence="16 17">
    <name type="scientific">Furculomyces boomerangus</name>
    <dbReference type="NCBI Taxonomy" id="61424"/>
    <lineage>
        <taxon>Eukaryota</taxon>
        <taxon>Fungi</taxon>
        <taxon>Fungi incertae sedis</taxon>
        <taxon>Zoopagomycota</taxon>
        <taxon>Kickxellomycotina</taxon>
        <taxon>Harpellomycetes</taxon>
        <taxon>Harpellales</taxon>
        <taxon>Harpellaceae</taxon>
        <taxon>Furculomyces</taxon>
    </lineage>
</organism>
<dbReference type="Pfam" id="PF13639">
    <property type="entry name" value="zf-RING_2"/>
    <property type="match status" value="1"/>
</dbReference>
<evidence type="ECO:0000259" key="15">
    <source>
        <dbReference type="PROSITE" id="PS50089"/>
    </source>
</evidence>
<dbReference type="SMART" id="SM00184">
    <property type="entry name" value="RING"/>
    <property type="match status" value="1"/>
</dbReference>
<dbReference type="InterPro" id="IPR013083">
    <property type="entry name" value="Znf_RING/FYVE/PHD"/>
</dbReference>
<evidence type="ECO:0000313" key="16">
    <source>
        <dbReference type="EMBL" id="PVU96638.1"/>
    </source>
</evidence>
<dbReference type="PANTHER" id="PTHR45977:SF4">
    <property type="entry name" value="RING-TYPE DOMAIN-CONTAINING PROTEIN"/>
    <property type="match status" value="1"/>
</dbReference>
<dbReference type="SUPFAM" id="SSF57850">
    <property type="entry name" value="RING/U-box"/>
    <property type="match status" value="1"/>
</dbReference>
<dbReference type="CDD" id="cd16454">
    <property type="entry name" value="RING-H2_PA-TM-RING"/>
    <property type="match status" value="1"/>
</dbReference>
<keyword evidence="8" id="KW-0833">Ubl conjugation pathway</keyword>
<keyword evidence="10 13" id="KW-1133">Transmembrane helix</keyword>
<keyword evidence="4" id="KW-0808">Transferase</keyword>
<keyword evidence="14" id="KW-0732">Signal</keyword>
<dbReference type="STRING" id="61424.A0A2T9YWD5"/>
<feature type="signal peptide" evidence="14">
    <location>
        <begin position="1"/>
        <end position="17"/>
    </location>
</feature>
<dbReference type="AlphaFoldDB" id="A0A2T9YWD5"/>
<keyword evidence="17" id="KW-1185">Reference proteome</keyword>
<evidence type="ECO:0000256" key="8">
    <source>
        <dbReference type="ARBA" id="ARBA00022786"/>
    </source>
</evidence>
<dbReference type="GO" id="GO:0016020">
    <property type="term" value="C:membrane"/>
    <property type="evidence" value="ECO:0007669"/>
    <property type="project" value="UniProtKB-SubCell"/>
</dbReference>
<evidence type="ECO:0000256" key="12">
    <source>
        <dbReference type="PROSITE-ProRule" id="PRU00175"/>
    </source>
</evidence>
<gene>
    <name evidence="16" type="ORF">BB559_002321</name>
</gene>
<dbReference type="GO" id="GO:0016567">
    <property type="term" value="P:protein ubiquitination"/>
    <property type="evidence" value="ECO:0007669"/>
    <property type="project" value="TreeGrafter"/>
</dbReference>
<evidence type="ECO:0000256" key="2">
    <source>
        <dbReference type="ARBA" id="ARBA00004141"/>
    </source>
</evidence>
<dbReference type="EMBL" id="MBFT01000137">
    <property type="protein sequence ID" value="PVU96638.1"/>
    <property type="molecule type" value="Genomic_DNA"/>
</dbReference>
<evidence type="ECO:0000256" key="6">
    <source>
        <dbReference type="ARBA" id="ARBA00022723"/>
    </source>
</evidence>
<evidence type="ECO:0000256" key="5">
    <source>
        <dbReference type="ARBA" id="ARBA00022692"/>
    </source>
</evidence>
<dbReference type="Gene3D" id="3.30.40.10">
    <property type="entry name" value="Zinc/RING finger domain, C3HC4 (zinc finger)"/>
    <property type="match status" value="1"/>
</dbReference>
<feature type="transmembrane region" description="Helical" evidence="13">
    <location>
        <begin position="55"/>
        <end position="74"/>
    </location>
</feature>
<evidence type="ECO:0000256" key="7">
    <source>
        <dbReference type="ARBA" id="ARBA00022771"/>
    </source>
</evidence>
<evidence type="ECO:0000256" key="13">
    <source>
        <dbReference type="SAM" id="Phobius"/>
    </source>
</evidence>
<keyword evidence="7 12" id="KW-0863">Zinc-finger</keyword>
<sequence length="212" mass="24520">MMINVLYFLFKLSFTLSFPVSYDINGLEVNGTRQSSILTAYPLNKRQNFNSGDRISGGVILGSTLCVIFLIVYFKIYLSNPNNEGTILVFRNMRPIIDVELPTIMKNTISRQNLKRYPVLTFEEYVESISPKHPQEIHFKDDSKSSYNTKILLKQECLICFEEFDNKDKIRAIPCCHIFHRHCIDPWLLEQSGVCPACRLNLRINPTDKVDC</sequence>
<dbReference type="GO" id="GO:0061630">
    <property type="term" value="F:ubiquitin protein ligase activity"/>
    <property type="evidence" value="ECO:0007669"/>
    <property type="project" value="UniProtKB-EC"/>
</dbReference>
<dbReference type="GO" id="GO:0008270">
    <property type="term" value="F:zinc ion binding"/>
    <property type="evidence" value="ECO:0007669"/>
    <property type="project" value="UniProtKB-KW"/>
</dbReference>
<comment type="subcellular location">
    <subcellularLocation>
        <location evidence="2">Membrane</location>
        <topology evidence="2">Multi-pass membrane protein</topology>
    </subcellularLocation>
</comment>
<feature type="domain" description="RING-type" evidence="15">
    <location>
        <begin position="157"/>
        <end position="199"/>
    </location>
</feature>
<proteinExistence type="predicted"/>
<comment type="catalytic activity">
    <reaction evidence="1">
        <text>S-ubiquitinyl-[E2 ubiquitin-conjugating enzyme]-L-cysteine + [acceptor protein]-L-lysine = [E2 ubiquitin-conjugating enzyme]-L-cysteine + N(6)-ubiquitinyl-[acceptor protein]-L-lysine.</text>
        <dbReference type="EC" id="2.3.2.27"/>
    </reaction>
</comment>
<dbReference type="InterPro" id="IPR001841">
    <property type="entry name" value="Znf_RING"/>
</dbReference>